<feature type="compositionally biased region" description="Pro residues" evidence="2">
    <location>
        <begin position="2042"/>
        <end position="2052"/>
    </location>
</feature>
<feature type="region of interest" description="Disordered" evidence="2">
    <location>
        <begin position="2002"/>
        <end position="2059"/>
    </location>
</feature>
<feature type="compositionally biased region" description="Acidic residues" evidence="2">
    <location>
        <begin position="2017"/>
        <end position="2026"/>
    </location>
</feature>
<dbReference type="Proteomes" id="UP000515160">
    <property type="component" value="Chromosome 2L"/>
</dbReference>
<dbReference type="GeneID" id="117563620"/>
<feature type="coiled-coil region" evidence="1">
    <location>
        <begin position="495"/>
        <end position="540"/>
    </location>
</feature>
<evidence type="ECO:0000313" key="4">
    <source>
        <dbReference type="Proteomes" id="UP000515160"/>
    </source>
</evidence>
<feature type="coiled-coil region" evidence="1">
    <location>
        <begin position="1325"/>
        <end position="1352"/>
    </location>
</feature>
<feature type="coiled-coil region" evidence="1">
    <location>
        <begin position="1022"/>
        <end position="1052"/>
    </location>
</feature>
<feature type="compositionally biased region" description="Low complexity" evidence="2">
    <location>
        <begin position="2079"/>
        <end position="2156"/>
    </location>
</feature>
<accession>A0A6P8W2M8</accession>
<sequence>MRGLGVCALLLALFVSCQGFSSYRSSYSSSSSFGNGQSQALHQATPQLSSWAYSHLKEVREFANYLTQEYNAMSTGASNGHGHSFSWSASIQQLSGKTASELDALCRQVSQQLVSDMRQGLINYSNIVQPAFFDVKAGELLERYAIGDVQQQTVDLNPFQAVDLSNFDEVKNYAYPTEVKIIDGKTYVVHRNCTEATKLTNTYGNNAGYYQKQISLPVSSSTSVRQQSSVQDWISGRMEPTVVSYSSVVNLDGSHGAHNAAFNAPSYQVPSYSQVTAPVTSTVTVRRFNKTITQHSDGTSSVDGSESKQRWVDGQLVYDNQRPFGHQSAGALPRDEQWKREEREHFFWYLTTPQRLEDWQHQQEDRLLGVVHRYQTTLPILQEFHRRELARYQALLNQYQPQVQDTTSWQRQERGRLDWLVHQNSYTSQDFARWQHDNAAKLRQQALSYGVQPDQLQQWQRQELTRLYTHFNQINESLSPRVPVPSPASSSIPDSSSLIADNAQEQQRLDELIRQHNATIAQLQNSIRSDQQRLKDLSIKYQGDMQSQTQWLRGEVARIGDLIKEQNEQVTRLSAWQSSERARLETMLKQHRGSLTELQQQMAQDRSYVQNLAAKYRVGVDELERWQREELQRLQLVGQQQLEDHIKGWQISVSANLRNIIAQNQLTIEEFQTSIINDRARLEQFARTYKVRVDEIESWIKSEFNKFKSEGLLKDVQQELVTWQQRERERLQSLVQHNSLTVEQLEAKIKKDQSHFFELANTYQIQVTDIQDWLKQELLRLQNEGLLKAEALKDWQLAERQQIANIVKHNKYSIDEFERKVLADRARLNDLSKTYNVKVSEIEQWIQSEGDRLQREGQLHMETQLNNWQKIERQRLLDLINKNDLSIEELETKISKDQTHLYSLAQQNQVRVEEIEQWIKQQIEKLQKDGLLEMQRLQNWQQEWRGNLTNMVQERDYTVEEFHKWLLEDRARLQSLAMQHNVQIEEIEQFVKKEEQRFIGMGLLKPSERLTNWQEVERLHLKNLAQQQYKSTEQLEARLRQDRELLEKLARQYSVQVEEIESWMKQELARMRDEGKLQIDNLTSWQLAERERLETLLKQNKQWNAEDLQAELRNDREHMQTMAFQYHTSVEEIERWVQTEIERLKQQGKLNIEQLTAWQQTEQQRILALLQSQSNITLEQFEAKVHNDRRFLLNLAAQHHVSVVEVETYVKQVIEDLRQKGQFEVEQLQAWQLVERDYIKSMIAEFKNGLSTEEYEQKLLADRAHLNQLADQYRLNVEQIEEWMIAELKRLRGSTENSLKTLSAWQVTELERLQSLIKEQTHITYVEFEMELQQERERLQKLANQYSVNVEEIEQWLRQQLINLKTTGNAKVENLTKWQIAEQERLIELLLKHQQDASYQEVERELSKDHQRLESLSQTNHVSIDQVDHWLHDELKRLQQSGLVQIEQQTQWQKQISSGFNNWLKQQQDSTSYQEFVDFLKRDKQRLNGIVNDYHLTVEQVEEWVQKEAARLSLIGVIEKPQDNFRYEQINIWNQQSETQPWKEYLTARLRSETHLKPMTWQEFELYLVRNRPAHERLAVQYHITVEEIHQWLNNSARQLVQEGLITGSLTVEEWQLKEQQYIQDLLNQQLRRRQKWTIEELQLKLLNDQKHLLDVARQYQIRIEELKLWYKDELKRLLDLRKIEQGSGLQWQSKELERIYQTVIRHPINRSALEQLLLRDVNALAIQYRITVEELRVFIHQKLQRFADMGLIVDGGVVSSDWKEQERQRLRQIGASVIITDLELVELISQDSKYQNELARLYGVGLQQLAPVQRIYIGNMAKEQLLEQRHLNVLTTWQQKERDRLYDFIGTQNMTLRQLRDWQRQDEEKLQRLAQQYLITLHELKAWQIKEFERITAVAQYYAITLSELQQFRDEELHYLIYLNHRKLLTATETKSGETKQHWRLQKLQTKYSKYGQELSIWRRTLYLLSQGLIDLPATNNNGGYIIDQGRADATAVNKPIFSKDRGDQPPHVYEENDNEDEPGLEGETKSPLAPLVSTPAPLPSPSPSYLPSPSGSSGGFEYRRTDYNFNVPVSGVASASASGGPTGSSASASAKLSKWSRAAGEEPASQQQQQQLAELADLGQQQQVEDLGQQQEVDLGWSQDQVDGGQQQQQEEVDWNANYRVGDDAGQQQQQDLGQYQVEDLTGQGYGSSSGPNPGASYGQVHQAQPVETSTQPGTFAKIKNKITDIFG</sequence>
<keyword evidence="4" id="KW-1185">Reference proteome</keyword>
<protein>
    <submittedName>
        <fullName evidence="5">LOW QUALITY PROTEIN: tiggrin</fullName>
    </submittedName>
</protein>
<reference evidence="5" key="1">
    <citation type="submission" date="2025-08" db="UniProtKB">
        <authorList>
            <consortium name="RefSeq"/>
        </authorList>
    </citation>
    <scope>IDENTIFICATION</scope>
    <source>
        <strain evidence="5">15112-1751.03</strain>
        <tissue evidence="5">Whole Adult</tissue>
    </source>
</reference>
<keyword evidence="1" id="KW-0175">Coiled coil</keyword>
<dbReference type="OrthoDB" id="7986660at2759"/>
<feature type="signal peptide" evidence="3">
    <location>
        <begin position="1"/>
        <end position="19"/>
    </location>
</feature>
<dbReference type="RefSeq" id="XP_034097911.2">
    <property type="nucleotide sequence ID" value="XM_034242020.2"/>
</dbReference>
<organism evidence="4 5">
    <name type="scientific">Drosophila albomicans</name>
    <name type="common">Fruit fly</name>
    <dbReference type="NCBI Taxonomy" id="7291"/>
    <lineage>
        <taxon>Eukaryota</taxon>
        <taxon>Metazoa</taxon>
        <taxon>Ecdysozoa</taxon>
        <taxon>Arthropoda</taxon>
        <taxon>Hexapoda</taxon>
        <taxon>Insecta</taxon>
        <taxon>Pterygota</taxon>
        <taxon>Neoptera</taxon>
        <taxon>Endopterygota</taxon>
        <taxon>Diptera</taxon>
        <taxon>Brachycera</taxon>
        <taxon>Muscomorpha</taxon>
        <taxon>Ephydroidea</taxon>
        <taxon>Drosophilidae</taxon>
        <taxon>Drosophila</taxon>
    </lineage>
</organism>
<feature type="compositionally biased region" description="Low complexity" evidence="2">
    <location>
        <begin position="2170"/>
        <end position="2183"/>
    </location>
</feature>
<evidence type="ECO:0000256" key="2">
    <source>
        <dbReference type="SAM" id="MobiDB-lite"/>
    </source>
</evidence>
<feature type="compositionally biased region" description="Polar residues" evidence="2">
    <location>
        <begin position="2206"/>
        <end position="2220"/>
    </location>
</feature>
<proteinExistence type="predicted"/>
<feature type="chain" id="PRO_5038667204" evidence="3">
    <location>
        <begin position="20"/>
        <end position="2234"/>
    </location>
</feature>
<keyword evidence="3" id="KW-0732">Signal</keyword>
<feature type="region of interest" description="Disordered" evidence="2">
    <location>
        <begin position="2079"/>
        <end position="2234"/>
    </location>
</feature>
<feature type="compositionally biased region" description="Low complexity" evidence="2">
    <location>
        <begin position="2032"/>
        <end position="2041"/>
    </location>
</feature>
<evidence type="ECO:0000256" key="3">
    <source>
        <dbReference type="SAM" id="SignalP"/>
    </source>
</evidence>
<evidence type="ECO:0000256" key="1">
    <source>
        <dbReference type="SAM" id="Coils"/>
    </source>
</evidence>
<gene>
    <name evidence="5" type="primary">LOC117563620</name>
</gene>
<feature type="compositionally biased region" description="Basic and acidic residues" evidence="2">
    <location>
        <begin position="2003"/>
        <end position="2016"/>
    </location>
</feature>
<evidence type="ECO:0000313" key="5">
    <source>
        <dbReference type="RefSeq" id="XP_034097911.2"/>
    </source>
</evidence>
<name>A0A6P8W2M8_DROAB</name>
<dbReference type="PROSITE" id="PS51257">
    <property type="entry name" value="PROKAR_LIPOPROTEIN"/>
    <property type="match status" value="1"/>
</dbReference>